<comment type="caution">
    <text evidence="8">Lacks conserved residue(s) required for the propagation of feature annotation.</text>
</comment>
<feature type="binding site" evidence="8">
    <location>
        <position position="106"/>
    </location>
    <ligand>
        <name>GTP</name>
        <dbReference type="ChEBI" id="CHEBI:37565"/>
    </ligand>
</feature>
<dbReference type="InterPro" id="IPR025877">
    <property type="entry name" value="MobA-like_NTP_Trfase"/>
</dbReference>
<keyword evidence="6 8" id="KW-0342">GTP-binding</keyword>
<comment type="domain">
    <text evidence="8">The N-terminal domain determines nucleotide recognition and specific binding, while the C-terminal domain determines the specific binding to the target protein.</text>
</comment>
<dbReference type="HOGENOM" id="CLU_055597_2_1_9"/>
<name>E6U1S5_EVAC2</name>
<dbReference type="SUPFAM" id="SSF53448">
    <property type="entry name" value="Nucleotide-diphospho-sugar transferases"/>
    <property type="match status" value="1"/>
</dbReference>
<feature type="binding site" evidence="8">
    <location>
        <position position="106"/>
    </location>
    <ligand>
        <name>Mg(2+)</name>
        <dbReference type="ChEBI" id="CHEBI:18420"/>
    </ligand>
</feature>
<dbReference type="HAMAP" id="MF_00316">
    <property type="entry name" value="MobA"/>
    <property type="match status" value="1"/>
</dbReference>
<evidence type="ECO:0000313" key="11">
    <source>
        <dbReference type="Proteomes" id="UP000001401"/>
    </source>
</evidence>
<keyword evidence="11" id="KW-1185">Reference proteome</keyword>
<dbReference type="AlphaFoldDB" id="E6U1S5"/>
<dbReference type="InterPro" id="IPR029044">
    <property type="entry name" value="Nucleotide-diphossugar_trans"/>
</dbReference>
<evidence type="ECO:0000256" key="1">
    <source>
        <dbReference type="ARBA" id="ARBA00022490"/>
    </source>
</evidence>
<dbReference type="RefSeq" id="WP_013489903.1">
    <property type="nucleotide sequence ID" value="NC_014829.1"/>
</dbReference>
<dbReference type="GO" id="GO:0046872">
    <property type="term" value="F:metal ion binding"/>
    <property type="evidence" value="ECO:0007669"/>
    <property type="project" value="UniProtKB-KW"/>
</dbReference>
<dbReference type="GO" id="GO:0061603">
    <property type="term" value="F:molybdenum cofactor guanylyltransferase activity"/>
    <property type="evidence" value="ECO:0007669"/>
    <property type="project" value="UniProtKB-EC"/>
</dbReference>
<evidence type="ECO:0000256" key="7">
    <source>
        <dbReference type="ARBA" id="ARBA00023150"/>
    </source>
</evidence>
<evidence type="ECO:0000256" key="6">
    <source>
        <dbReference type="ARBA" id="ARBA00023134"/>
    </source>
</evidence>
<comment type="function">
    <text evidence="8">Transfers a GMP moiety from GTP to Mo-molybdopterin (Mo-MPT) cofactor (Moco or molybdenum cofactor) to form Mo-molybdopterin guanine dinucleotide (Mo-MGD) cofactor.</text>
</comment>
<organism evidence="10 11">
    <name type="scientific">Evansella cellulosilytica (strain ATCC 21833 / DSM 2522 / FERM P-1141 / JCM 9156 / N-4)</name>
    <name type="common">Bacillus cellulosilyticus</name>
    <dbReference type="NCBI Taxonomy" id="649639"/>
    <lineage>
        <taxon>Bacteria</taxon>
        <taxon>Bacillati</taxon>
        <taxon>Bacillota</taxon>
        <taxon>Bacilli</taxon>
        <taxon>Bacillales</taxon>
        <taxon>Bacillaceae</taxon>
        <taxon>Evansella</taxon>
    </lineage>
</organism>
<evidence type="ECO:0000256" key="5">
    <source>
        <dbReference type="ARBA" id="ARBA00022842"/>
    </source>
</evidence>
<evidence type="ECO:0000256" key="3">
    <source>
        <dbReference type="ARBA" id="ARBA00022723"/>
    </source>
</evidence>
<comment type="similarity">
    <text evidence="8">Belongs to the MobA family.</text>
</comment>
<dbReference type="OrthoDB" id="9788394at2"/>
<reference evidence="10" key="1">
    <citation type="submission" date="2010-12" db="EMBL/GenBank/DDBJ databases">
        <title>Complete sequence of Bacillus cellulosilyticus DSM 2522.</title>
        <authorList>
            <consortium name="US DOE Joint Genome Institute"/>
            <person name="Lucas S."/>
            <person name="Copeland A."/>
            <person name="Lapidus A."/>
            <person name="Cheng J.-F."/>
            <person name="Bruce D."/>
            <person name="Goodwin L."/>
            <person name="Pitluck S."/>
            <person name="Chertkov O."/>
            <person name="Detter J.C."/>
            <person name="Han C."/>
            <person name="Tapia R."/>
            <person name="Land M."/>
            <person name="Hauser L."/>
            <person name="Jeffries C."/>
            <person name="Kyrpides N."/>
            <person name="Ivanova N."/>
            <person name="Mikhailova N."/>
            <person name="Brumm P."/>
            <person name="Mead D."/>
            <person name="Woyke T."/>
        </authorList>
    </citation>
    <scope>NUCLEOTIDE SEQUENCE [LARGE SCALE GENOMIC DNA]</scope>
    <source>
        <strain evidence="10">DSM 2522</strain>
    </source>
</reference>
<dbReference type="EC" id="2.7.7.77" evidence="8"/>
<feature type="binding site" evidence="8">
    <location>
        <position position="32"/>
    </location>
    <ligand>
        <name>GTP</name>
        <dbReference type="ChEBI" id="CHEBI:37565"/>
    </ligand>
</feature>
<dbReference type="InterPro" id="IPR013482">
    <property type="entry name" value="Molybde_CF_guanTrfase"/>
</dbReference>
<dbReference type="Pfam" id="PF12804">
    <property type="entry name" value="NTP_transf_3"/>
    <property type="match status" value="1"/>
</dbReference>
<dbReference type="PANTHER" id="PTHR19136">
    <property type="entry name" value="MOLYBDENUM COFACTOR GUANYLYLTRANSFERASE"/>
    <property type="match status" value="1"/>
</dbReference>
<evidence type="ECO:0000256" key="2">
    <source>
        <dbReference type="ARBA" id="ARBA00022679"/>
    </source>
</evidence>
<feature type="binding site" evidence="8">
    <location>
        <position position="77"/>
    </location>
    <ligand>
        <name>GTP</name>
        <dbReference type="ChEBI" id="CHEBI:37565"/>
    </ligand>
</feature>
<accession>E6U1S5</accession>
<evidence type="ECO:0000256" key="8">
    <source>
        <dbReference type="HAMAP-Rule" id="MF_00316"/>
    </source>
</evidence>
<gene>
    <name evidence="8" type="primary">mobA</name>
    <name evidence="10" type="ordered locus">Bcell_3330</name>
</gene>
<dbReference type="CDD" id="cd02503">
    <property type="entry name" value="MobA"/>
    <property type="match status" value="1"/>
</dbReference>
<keyword evidence="3 8" id="KW-0479">Metal-binding</keyword>
<evidence type="ECO:0000256" key="4">
    <source>
        <dbReference type="ARBA" id="ARBA00022741"/>
    </source>
</evidence>
<feature type="binding site" evidence="8">
    <location>
        <begin position="20"/>
        <end position="22"/>
    </location>
    <ligand>
        <name>GTP</name>
        <dbReference type="ChEBI" id="CHEBI:37565"/>
    </ligand>
</feature>
<proteinExistence type="inferred from homology"/>
<dbReference type="STRING" id="649639.Bcell_3330"/>
<protein>
    <recommendedName>
        <fullName evidence="8">Probable molybdenum cofactor guanylyltransferase</fullName>
        <shortName evidence="8">MoCo guanylyltransferase</shortName>
        <ecNumber evidence="8">2.7.7.77</ecNumber>
    </recommendedName>
    <alternativeName>
        <fullName evidence="8">GTP:molybdopterin guanylyltransferase</fullName>
    </alternativeName>
    <alternativeName>
        <fullName evidence="8">Mo-MPT guanylyltransferase</fullName>
    </alternativeName>
    <alternativeName>
        <fullName evidence="8">Molybdopterin guanylyltransferase</fullName>
    </alternativeName>
    <alternativeName>
        <fullName evidence="8">Molybdopterin-guanine dinucleotide synthase</fullName>
        <shortName evidence="8">MGD synthase</shortName>
    </alternativeName>
</protein>
<keyword evidence="2 8" id="KW-0808">Transferase</keyword>
<dbReference type="EMBL" id="CP002394">
    <property type="protein sequence ID" value="ADU31572.1"/>
    <property type="molecule type" value="Genomic_DNA"/>
</dbReference>
<evidence type="ECO:0000259" key="9">
    <source>
        <dbReference type="Pfam" id="PF12804"/>
    </source>
</evidence>
<dbReference type="KEGG" id="bco:Bcell_3330"/>
<feature type="domain" description="MobA-like NTP transferase" evidence="9">
    <location>
        <begin position="17"/>
        <end position="164"/>
    </location>
</feature>
<keyword evidence="4 8" id="KW-0547">Nucleotide-binding</keyword>
<dbReference type="GO" id="GO:0005737">
    <property type="term" value="C:cytoplasm"/>
    <property type="evidence" value="ECO:0007669"/>
    <property type="project" value="UniProtKB-SubCell"/>
</dbReference>
<comment type="catalytic activity">
    <reaction evidence="8">
        <text>Mo-molybdopterin + GTP + H(+) = Mo-molybdopterin guanine dinucleotide + diphosphate</text>
        <dbReference type="Rhea" id="RHEA:34243"/>
        <dbReference type="ChEBI" id="CHEBI:15378"/>
        <dbReference type="ChEBI" id="CHEBI:33019"/>
        <dbReference type="ChEBI" id="CHEBI:37565"/>
        <dbReference type="ChEBI" id="CHEBI:71302"/>
        <dbReference type="ChEBI" id="CHEBI:71310"/>
        <dbReference type="EC" id="2.7.7.77"/>
    </reaction>
</comment>
<keyword evidence="7 8" id="KW-0501">Molybdenum cofactor biosynthesis</keyword>
<dbReference type="Gene3D" id="3.90.550.10">
    <property type="entry name" value="Spore Coat Polysaccharide Biosynthesis Protein SpsA, Chain A"/>
    <property type="match status" value="1"/>
</dbReference>
<dbReference type="eggNOG" id="COG0746">
    <property type="taxonomic scope" value="Bacteria"/>
</dbReference>
<keyword evidence="5 8" id="KW-0460">Magnesium</keyword>
<keyword evidence="1 8" id="KW-0963">Cytoplasm</keyword>
<comment type="subcellular location">
    <subcellularLocation>
        <location evidence="8">Cytoplasm</location>
    </subcellularLocation>
</comment>
<evidence type="ECO:0000313" key="10">
    <source>
        <dbReference type="EMBL" id="ADU31572.1"/>
    </source>
</evidence>
<dbReference type="GO" id="GO:0005525">
    <property type="term" value="F:GTP binding"/>
    <property type="evidence" value="ECO:0007669"/>
    <property type="project" value="UniProtKB-UniRule"/>
</dbReference>
<comment type="cofactor">
    <cofactor evidence="8">
        <name>Mg(2+)</name>
        <dbReference type="ChEBI" id="CHEBI:18420"/>
    </cofactor>
</comment>
<dbReference type="PANTHER" id="PTHR19136:SF81">
    <property type="entry name" value="MOLYBDENUM COFACTOR GUANYLYLTRANSFERASE"/>
    <property type="match status" value="1"/>
</dbReference>
<dbReference type="Proteomes" id="UP000001401">
    <property type="component" value="Chromosome"/>
</dbReference>
<sequence>MIDNHDATKRNLLPLTGVILAGGRSRRMGKDKALLKVSGKTTIERITNIVTKTCQKTLIISNDIDKYQFLNKKIVKDMYVGKGPLAGIHAGLRAANTEWCFFIANDMPLITRSIVFDLYEISKEYSQCDAIVPRVKGRIHPLCAFYKTSALRKVESCLEKEELKMSNFLSKINVHEVVEKPLYEKGYSEEELDRIFFNMNEPCDYRKVLEVFK</sequence>
<dbReference type="GO" id="GO:0006777">
    <property type="term" value="P:Mo-molybdopterin cofactor biosynthetic process"/>
    <property type="evidence" value="ECO:0007669"/>
    <property type="project" value="UniProtKB-KW"/>
</dbReference>